<accession>A0A6A7C5I6</accession>
<dbReference type="Proteomes" id="UP000799421">
    <property type="component" value="Unassembled WGS sequence"/>
</dbReference>
<gene>
    <name evidence="1" type="ORF">K470DRAFT_256190</name>
</gene>
<organism evidence="1 2">
    <name type="scientific">Piedraia hortae CBS 480.64</name>
    <dbReference type="NCBI Taxonomy" id="1314780"/>
    <lineage>
        <taxon>Eukaryota</taxon>
        <taxon>Fungi</taxon>
        <taxon>Dikarya</taxon>
        <taxon>Ascomycota</taxon>
        <taxon>Pezizomycotina</taxon>
        <taxon>Dothideomycetes</taxon>
        <taxon>Dothideomycetidae</taxon>
        <taxon>Capnodiales</taxon>
        <taxon>Piedraiaceae</taxon>
        <taxon>Piedraia</taxon>
    </lineage>
</organism>
<reference evidence="1" key="1">
    <citation type="journal article" date="2020" name="Stud. Mycol.">
        <title>101 Dothideomycetes genomes: a test case for predicting lifestyles and emergence of pathogens.</title>
        <authorList>
            <person name="Haridas S."/>
            <person name="Albert R."/>
            <person name="Binder M."/>
            <person name="Bloem J."/>
            <person name="Labutti K."/>
            <person name="Salamov A."/>
            <person name="Andreopoulos B."/>
            <person name="Baker S."/>
            <person name="Barry K."/>
            <person name="Bills G."/>
            <person name="Bluhm B."/>
            <person name="Cannon C."/>
            <person name="Castanera R."/>
            <person name="Culley D."/>
            <person name="Daum C."/>
            <person name="Ezra D."/>
            <person name="Gonzalez J."/>
            <person name="Henrissat B."/>
            <person name="Kuo A."/>
            <person name="Liang C."/>
            <person name="Lipzen A."/>
            <person name="Lutzoni F."/>
            <person name="Magnuson J."/>
            <person name="Mondo S."/>
            <person name="Nolan M."/>
            <person name="Ohm R."/>
            <person name="Pangilinan J."/>
            <person name="Park H.-J."/>
            <person name="Ramirez L."/>
            <person name="Alfaro M."/>
            <person name="Sun H."/>
            <person name="Tritt A."/>
            <person name="Yoshinaga Y."/>
            <person name="Zwiers L.-H."/>
            <person name="Turgeon B."/>
            <person name="Goodwin S."/>
            <person name="Spatafora J."/>
            <person name="Crous P."/>
            <person name="Grigoriev I."/>
        </authorList>
    </citation>
    <scope>NUCLEOTIDE SEQUENCE</scope>
    <source>
        <strain evidence="1">CBS 480.64</strain>
    </source>
</reference>
<dbReference type="EMBL" id="MU005967">
    <property type="protein sequence ID" value="KAF2862225.1"/>
    <property type="molecule type" value="Genomic_DNA"/>
</dbReference>
<sequence>MTHSKTEEEIEERVVKMRDGAKEVVRFPCENKTGLVKPMLCFDAQALALSFLPEEDGGRGYTYHHLRRDVYDLAVKTGVEVESRYVVPSAHVTLGRFVDEADFETEGKLDGGKVGCFVEEIERVNEWLKREFWEGRNAMRWVVGDDGPMELRRGTVWYGGGETVSLD</sequence>
<dbReference type="InterPro" id="IPR009097">
    <property type="entry name" value="Cyclic_Pdiesterase"/>
</dbReference>
<dbReference type="OrthoDB" id="2967263at2759"/>
<proteinExistence type="predicted"/>
<evidence type="ECO:0000313" key="2">
    <source>
        <dbReference type="Proteomes" id="UP000799421"/>
    </source>
</evidence>
<dbReference type="SUPFAM" id="SSF55144">
    <property type="entry name" value="LigT-like"/>
    <property type="match status" value="1"/>
</dbReference>
<dbReference type="AlphaFoldDB" id="A0A6A7C5I6"/>
<name>A0A6A7C5I6_9PEZI</name>
<protein>
    <submittedName>
        <fullName evidence="1">Uncharacterized protein</fullName>
    </submittedName>
</protein>
<keyword evidence="2" id="KW-1185">Reference proteome</keyword>
<evidence type="ECO:0000313" key="1">
    <source>
        <dbReference type="EMBL" id="KAF2862225.1"/>
    </source>
</evidence>